<evidence type="ECO:0000256" key="1">
    <source>
        <dbReference type="SAM" id="MobiDB-lite"/>
    </source>
</evidence>
<reference evidence="3" key="1">
    <citation type="journal article" date="2020" name="Appl. Environ. Microbiol.">
        <title>Diazotrophic Anaeromyxobacter Isolates from Soils.</title>
        <authorList>
            <person name="Masuda Y."/>
            <person name="Yamanaka H."/>
            <person name="Xu Z.X."/>
            <person name="Shiratori Y."/>
            <person name="Aono T."/>
            <person name="Amachi S."/>
            <person name="Senoo K."/>
            <person name="Itoh H."/>
        </authorList>
    </citation>
    <scope>NUCLEOTIDE SEQUENCE [LARGE SCALE GENOMIC DNA]</scope>
    <source>
        <strain evidence="3">R267</strain>
    </source>
</reference>
<sequence length="96" mass="10037">MPRNDRSDALSVRGEDDPRNPLKALEQETELELGRSEANDTGGAEHRGPGAGEGRGDEPASARRGMKGASGSSTGERSGRDPGAEPARGAVPRRDE</sequence>
<proteinExistence type="predicted"/>
<name>A0A7I9VSM7_9BACT</name>
<dbReference type="EMBL" id="BJTG01000011">
    <property type="protein sequence ID" value="GEJ59130.1"/>
    <property type="molecule type" value="Genomic_DNA"/>
</dbReference>
<accession>A0A7I9VSM7</accession>
<dbReference type="Proteomes" id="UP000503640">
    <property type="component" value="Unassembled WGS sequence"/>
</dbReference>
<organism evidence="2 3">
    <name type="scientific">Anaeromyxobacter diazotrophicus</name>
    <dbReference type="NCBI Taxonomy" id="2590199"/>
    <lineage>
        <taxon>Bacteria</taxon>
        <taxon>Pseudomonadati</taxon>
        <taxon>Myxococcota</taxon>
        <taxon>Myxococcia</taxon>
        <taxon>Myxococcales</taxon>
        <taxon>Cystobacterineae</taxon>
        <taxon>Anaeromyxobacteraceae</taxon>
        <taxon>Anaeromyxobacter</taxon>
    </lineage>
</organism>
<evidence type="ECO:0000313" key="3">
    <source>
        <dbReference type="Proteomes" id="UP000503640"/>
    </source>
</evidence>
<keyword evidence="3" id="KW-1185">Reference proteome</keyword>
<feature type="region of interest" description="Disordered" evidence="1">
    <location>
        <begin position="1"/>
        <end position="96"/>
    </location>
</feature>
<evidence type="ECO:0000313" key="2">
    <source>
        <dbReference type="EMBL" id="GEJ59130.1"/>
    </source>
</evidence>
<dbReference type="RefSeq" id="WP_176068346.1">
    <property type="nucleotide sequence ID" value="NZ_BJTG01000011.1"/>
</dbReference>
<comment type="caution">
    <text evidence="2">The sequence shown here is derived from an EMBL/GenBank/DDBJ whole genome shotgun (WGS) entry which is preliminary data.</text>
</comment>
<gene>
    <name evidence="2" type="ORF">AMYX_38710</name>
</gene>
<feature type="compositionally biased region" description="Basic and acidic residues" evidence="1">
    <location>
        <begin position="32"/>
        <end position="61"/>
    </location>
</feature>
<feature type="compositionally biased region" description="Basic and acidic residues" evidence="1">
    <location>
        <begin position="1"/>
        <end position="20"/>
    </location>
</feature>
<protein>
    <submittedName>
        <fullName evidence="2">Uncharacterized protein</fullName>
    </submittedName>
</protein>
<dbReference type="AlphaFoldDB" id="A0A7I9VSM7"/>